<dbReference type="AlphaFoldDB" id="X0S7S4"/>
<dbReference type="PROSITE" id="PS50893">
    <property type="entry name" value="ABC_TRANSPORTER_2"/>
    <property type="match status" value="1"/>
</dbReference>
<proteinExistence type="predicted"/>
<evidence type="ECO:0000256" key="1">
    <source>
        <dbReference type="ARBA" id="ARBA00022448"/>
    </source>
</evidence>
<evidence type="ECO:0000256" key="3">
    <source>
        <dbReference type="ARBA" id="ARBA00022840"/>
    </source>
</evidence>
<sequence length="373" mass="41139">VEAVKDLNLEIKPGEVFGLLGPNGSGKTTIIKLLLGLLYPTRGRISVFGRAPSDVSVKARIGFLPEESYLYRFLVAHETLDYYGRLFRLPGRIRQERADRLLDMVGLRHEAKRRVGEYSKGMARRIGLAQALINDPEFLILDEPTSGLDPIGARQIKDVIRELGRKGKTILLSSHILADVEDVCDRVTILYGGQQRAAGDINDLLRKTDVTQITMPSLAEETLRQLRDLLRRLEQKDIISVSNPRVRLEDFFLRIVEEAQAANIRTSGARAGGEVPAFLQTPTESSTQEVVESLVSAASQKLEPVPREAPPAPTRETGPSRDVLEQLLGAGAKESAPRESRPEADEPVPTRPDHPRAPVSADTSVIDEGRIQA</sequence>
<evidence type="ECO:0000313" key="6">
    <source>
        <dbReference type="EMBL" id="GAF77093.1"/>
    </source>
</evidence>
<keyword evidence="1" id="KW-0813">Transport</keyword>
<dbReference type="SMART" id="SM00382">
    <property type="entry name" value="AAA"/>
    <property type="match status" value="1"/>
</dbReference>
<dbReference type="InterPro" id="IPR051782">
    <property type="entry name" value="ABC_Transporter_VariousFunc"/>
</dbReference>
<dbReference type="EMBL" id="BARS01008321">
    <property type="protein sequence ID" value="GAF77093.1"/>
    <property type="molecule type" value="Genomic_DNA"/>
</dbReference>
<dbReference type="InterPro" id="IPR003439">
    <property type="entry name" value="ABC_transporter-like_ATP-bd"/>
</dbReference>
<protein>
    <recommendedName>
        <fullName evidence="5">ABC transporter domain-containing protein</fullName>
    </recommendedName>
</protein>
<comment type="caution">
    <text evidence="6">The sequence shown here is derived from an EMBL/GenBank/DDBJ whole genome shotgun (WGS) entry which is preliminary data.</text>
</comment>
<name>X0S7S4_9ZZZZ</name>
<evidence type="ECO:0000259" key="5">
    <source>
        <dbReference type="PROSITE" id="PS50893"/>
    </source>
</evidence>
<dbReference type="InterPro" id="IPR027417">
    <property type="entry name" value="P-loop_NTPase"/>
</dbReference>
<dbReference type="GO" id="GO:0005524">
    <property type="term" value="F:ATP binding"/>
    <property type="evidence" value="ECO:0007669"/>
    <property type="project" value="UniProtKB-KW"/>
</dbReference>
<dbReference type="PANTHER" id="PTHR42939">
    <property type="entry name" value="ABC TRANSPORTER ATP-BINDING PROTEIN ALBC-RELATED"/>
    <property type="match status" value="1"/>
</dbReference>
<reference evidence="6" key="1">
    <citation type="journal article" date="2014" name="Front. Microbiol.">
        <title>High frequency of phylogenetically diverse reductive dehalogenase-homologous genes in deep subseafloor sedimentary metagenomes.</title>
        <authorList>
            <person name="Kawai M."/>
            <person name="Futagami T."/>
            <person name="Toyoda A."/>
            <person name="Takaki Y."/>
            <person name="Nishi S."/>
            <person name="Hori S."/>
            <person name="Arai W."/>
            <person name="Tsubouchi T."/>
            <person name="Morono Y."/>
            <person name="Uchiyama I."/>
            <person name="Ito T."/>
            <person name="Fujiyama A."/>
            <person name="Inagaki F."/>
            <person name="Takami H."/>
        </authorList>
    </citation>
    <scope>NUCLEOTIDE SEQUENCE</scope>
    <source>
        <strain evidence="6">Expedition CK06-06</strain>
    </source>
</reference>
<feature type="non-terminal residue" evidence="6">
    <location>
        <position position="1"/>
    </location>
</feature>
<feature type="compositionally biased region" description="Basic and acidic residues" evidence="4">
    <location>
        <begin position="335"/>
        <end position="344"/>
    </location>
</feature>
<keyword evidence="3" id="KW-0067">ATP-binding</keyword>
<dbReference type="Gene3D" id="3.40.50.300">
    <property type="entry name" value="P-loop containing nucleotide triphosphate hydrolases"/>
    <property type="match status" value="1"/>
</dbReference>
<feature type="domain" description="ABC transporter" evidence="5">
    <location>
        <begin position="1"/>
        <end position="217"/>
    </location>
</feature>
<dbReference type="SUPFAM" id="SSF52540">
    <property type="entry name" value="P-loop containing nucleoside triphosphate hydrolases"/>
    <property type="match status" value="1"/>
</dbReference>
<dbReference type="InterPro" id="IPR003593">
    <property type="entry name" value="AAA+_ATPase"/>
</dbReference>
<keyword evidence="2" id="KW-0547">Nucleotide-binding</keyword>
<dbReference type="PROSITE" id="PS00211">
    <property type="entry name" value="ABC_TRANSPORTER_1"/>
    <property type="match status" value="1"/>
</dbReference>
<dbReference type="CDD" id="cd03230">
    <property type="entry name" value="ABC_DR_subfamily_A"/>
    <property type="match status" value="1"/>
</dbReference>
<evidence type="ECO:0000256" key="4">
    <source>
        <dbReference type="SAM" id="MobiDB-lite"/>
    </source>
</evidence>
<evidence type="ECO:0000256" key="2">
    <source>
        <dbReference type="ARBA" id="ARBA00022741"/>
    </source>
</evidence>
<dbReference type="InterPro" id="IPR017871">
    <property type="entry name" value="ABC_transporter-like_CS"/>
</dbReference>
<organism evidence="6">
    <name type="scientific">marine sediment metagenome</name>
    <dbReference type="NCBI Taxonomy" id="412755"/>
    <lineage>
        <taxon>unclassified sequences</taxon>
        <taxon>metagenomes</taxon>
        <taxon>ecological metagenomes</taxon>
    </lineage>
</organism>
<gene>
    <name evidence="6" type="ORF">S01H1_15892</name>
</gene>
<dbReference type="Pfam" id="PF00005">
    <property type="entry name" value="ABC_tran"/>
    <property type="match status" value="1"/>
</dbReference>
<accession>X0S7S4</accession>
<feature type="non-terminal residue" evidence="6">
    <location>
        <position position="373"/>
    </location>
</feature>
<dbReference type="PANTHER" id="PTHR42939:SF1">
    <property type="entry name" value="ABC TRANSPORTER ATP-BINDING PROTEIN ALBC-RELATED"/>
    <property type="match status" value="1"/>
</dbReference>
<feature type="region of interest" description="Disordered" evidence="4">
    <location>
        <begin position="299"/>
        <end position="373"/>
    </location>
</feature>
<dbReference type="GO" id="GO:0016887">
    <property type="term" value="F:ATP hydrolysis activity"/>
    <property type="evidence" value="ECO:0007669"/>
    <property type="project" value="InterPro"/>
</dbReference>